<evidence type="ECO:0000256" key="10">
    <source>
        <dbReference type="SAM" id="MobiDB-lite"/>
    </source>
</evidence>
<keyword evidence="6 8" id="KW-0346">Stress response</keyword>
<feature type="binding site" evidence="9">
    <location>
        <position position="39"/>
    </location>
    <ligand>
        <name>ATP</name>
        <dbReference type="ChEBI" id="CHEBI:30616"/>
    </ligand>
</feature>
<dbReference type="CDD" id="cd16927">
    <property type="entry name" value="HATPase_Hsp90-like"/>
    <property type="match status" value="1"/>
</dbReference>
<feature type="binding site" evidence="9">
    <location>
        <position position="85"/>
    </location>
    <ligand>
        <name>ATP</name>
        <dbReference type="ChEBI" id="CHEBI:30616"/>
    </ligand>
</feature>
<sequence length="653" mass="73604">MSDTVAPGPEKLQYQTEVKQLLDILAHSLYTEKDIFLRELISNASDALNRIQFEMLTNQDVTNADAELAIWLEPDRDAGTLRISDSGIGMNREELVTNLGTIAHSGAKAFLNGVEPGETSVEEIIGQFGVGFYSVFMVAKEVRVTSRSHCPDESAWTWISDGGSEYELVPADKASRGTEIEIRLKDDDSDFADAWRLEEIVKRHSDFVSFPIYLVEPVEPDADAEPEEDAEAPVEAAATDEDGDGVSQTKLNSQTAIWRQTSSSVSEEDYNQFFRQLALGADDPLLHIHLVTDSPVDIRTVLFIPPKRPDDIFMAHREDGLRLYSRKILIQKHNRDLLPEYLRFVEGVVDSEDLPLNVSRETIQDNPATRQISQTLARRVLRELDRLAGRDEEKYAQFWEQFGMFVKAGLATDFEHRDSLLGLLRFKSTKAGDDWITLEQYAERMPANQKSIYYVEGPDLDAARRSPHLDYYKAHDLEVLYFSDPVADAYLSMSLMDFREMKLVNVDSADVEVPDTASDEEAPTEAGEALQGLVERFKEVLGERVEDVRSSSLLVENPSRLVYAGESMSRAFERMSNLMGQEAPQQKRILELNPDHELVRNLKARQEADPADPLLTELIEQVYDNALLLEDMHPDPAAMTERILAIMVAASRA</sequence>
<feature type="region of interest" description="C" evidence="8">
    <location>
        <begin position="575"/>
        <end position="653"/>
    </location>
</feature>
<evidence type="ECO:0000256" key="8">
    <source>
        <dbReference type="HAMAP-Rule" id="MF_00505"/>
    </source>
</evidence>
<dbReference type="GO" id="GO:0140662">
    <property type="term" value="F:ATP-dependent protein folding chaperone"/>
    <property type="evidence" value="ECO:0007669"/>
    <property type="project" value="InterPro"/>
</dbReference>
<comment type="caution">
    <text evidence="12">The sequence shown here is derived from an EMBL/GenBank/DDBJ whole genome shotgun (WGS) entry which is preliminary data.</text>
</comment>
<feature type="region of interest" description="A; substrate-binding" evidence="8">
    <location>
        <begin position="1"/>
        <end position="360"/>
    </location>
</feature>
<name>A0A6B1DYH5_9CHLR</name>
<dbReference type="Pfam" id="PF00183">
    <property type="entry name" value="HSP90"/>
    <property type="match status" value="1"/>
</dbReference>
<dbReference type="PANTHER" id="PTHR11528">
    <property type="entry name" value="HEAT SHOCK PROTEIN 90 FAMILY MEMBER"/>
    <property type="match status" value="1"/>
</dbReference>
<feature type="region of interest" description="Disordered" evidence="10">
    <location>
        <begin position="220"/>
        <end position="254"/>
    </location>
</feature>
<comment type="similarity">
    <text evidence="2 8">Belongs to the heat shock protein 90 family.</text>
</comment>
<comment type="function">
    <text evidence="8">Molecular chaperone. Has ATPase activity.</text>
</comment>
<evidence type="ECO:0000256" key="3">
    <source>
        <dbReference type="ARBA" id="ARBA00022490"/>
    </source>
</evidence>
<keyword evidence="5 8" id="KW-0067">ATP-binding</keyword>
<dbReference type="SUPFAM" id="SSF54211">
    <property type="entry name" value="Ribosomal protein S5 domain 2-like"/>
    <property type="match status" value="1"/>
</dbReference>
<dbReference type="InterPro" id="IPR037196">
    <property type="entry name" value="HSP90_C"/>
</dbReference>
<evidence type="ECO:0000256" key="5">
    <source>
        <dbReference type="ARBA" id="ARBA00022840"/>
    </source>
</evidence>
<dbReference type="SMART" id="SM00387">
    <property type="entry name" value="HATPase_c"/>
    <property type="match status" value="1"/>
</dbReference>
<gene>
    <name evidence="8 12" type="primary">htpG</name>
    <name evidence="12" type="ORF">F4Y08_15875</name>
</gene>
<dbReference type="GO" id="GO:0005737">
    <property type="term" value="C:cytoplasm"/>
    <property type="evidence" value="ECO:0007669"/>
    <property type="project" value="UniProtKB-SubCell"/>
</dbReference>
<dbReference type="Pfam" id="PF13589">
    <property type="entry name" value="HATPase_c_3"/>
    <property type="match status" value="1"/>
</dbReference>
<feature type="binding site" evidence="9">
    <location>
        <begin position="127"/>
        <end position="132"/>
    </location>
    <ligand>
        <name>ATP</name>
        <dbReference type="ChEBI" id="CHEBI:30616"/>
    </ligand>
</feature>
<evidence type="ECO:0000256" key="7">
    <source>
        <dbReference type="ARBA" id="ARBA00023186"/>
    </source>
</evidence>
<evidence type="ECO:0000313" key="12">
    <source>
        <dbReference type="EMBL" id="MYD91785.1"/>
    </source>
</evidence>
<dbReference type="GO" id="GO:0051082">
    <property type="term" value="F:unfolded protein binding"/>
    <property type="evidence" value="ECO:0007669"/>
    <property type="project" value="UniProtKB-UniRule"/>
</dbReference>
<keyword evidence="7 8" id="KW-0143">Chaperone</keyword>
<evidence type="ECO:0000256" key="4">
    <source>
        <dbReference type="ARBA" id="ARBA00022741"/>
    </source>
</evidence>
<dbReference type="Gene3D" id="3.30.565.10">
    <property type="entry name" value="Histidine kinase-like ATPase, C-terminal domain"/>
    <property type="match status" value="1"/>
</dbReference>
<keyword evidence="3 8" id="KW-0963">Cytoplasm</keyword>
<evidence type="ECO:0000256" key="2">
    <source>
        <dbReference type="ARBA" id="ARBA00008239"/>
    </source>
</evidence>
<feature type="binding site" evidence="9">
    <location>
        <begin position="105"/>
        <end position="106"/>
    </location>
    <ligand>
        <name>ATP</name>
        <dbReference type="ChEBI" id="CHEBI:30616"/>
    </ligand>
</feature>
<comment type="caution">
    <text evidence="8">Lacks conserved residue(s) required for the propagation of feature annotation.</text>
</comment>
<dbReference type="InterPro" id="IPR020575">
    <property type="entry name" value="Hsp90_N"/>
</dbReference>
<proteinExistence type="inferred from homology"/>
<dbReference type="SUPFAM" id="SSF110942">
    <property type="entry name" value="HSP90 C-terminal domain"/>
    <property type="match status" value="1"/>
</dbReference>
<accession>A0A6B1DYH5</accession>
<reference evidence="12" key="1">
    <citation type="submission" date="2019-09" db="EMBL/GenBank/DDBJ databases">
        <title>Characterisation of the sponge microbiome using genome-centric metagenomics.</title>
        <authorList>
            <person name="Engelberts J.P."/>
            <person name="Robbins S.J."/>
            <person name="De Goeij J.M."/>
            <person name="Aranda M."/>
            <person name="Bell S.C."/>
            <person name="Webster N.S."/>
        </authorList>
    </citation>
    <scope>NUCLEOTIDE SEQUENCE</scope>
    <source>
        <strain evidence="12">SB0662_bin_9</strain>
    </source>
</reference>
<evidence type="ECO:0000256" key="6">
    <source>
        <dbReference type="ARBA" id="ARBA00023016"/>
    </source>
</evidence>
<dbReference type="NCBIfam" id="NF003555">
    <property type="entry name" value="PRK05218.1"/>
    <property type="match status" value="1"/>
</dbReference>
<evidence type="ECO:0000256" key="1">
    <source>
        <dbReference type="ARBA" id="ARBA00004496"/>
    </source>
</evidence>
<feature type="binding site" evidence="9">
    <location>
        <position position="360"/>
    </location>
    <ligand>
        <name>ATP</name>
        <dbReference type="ChEBI" id="CHEBI:30616"/>
    </ligand>
</feature>
<dbReference type="AlphaFoldDB" id="A0A6B1DYH5"/>
<dbReference type="Gene3D" id="3.40.50.11260">
    <property type="match status" value="1"/>
</dbReference>
<dbReference type="Gene3D" id="1.20.120.790">
    <property type="entry name" value="Heat shock protein 90, C-terminal domain"/>
    <property type="match status" value="1"/>
</dbReference>
<comment type="subcellular location">
    <subcellularLocation>
        <location evidence="1 8">Cytoplasm</location>
    </subcellularLocation>
</comment>
<dbReference type="InterPro" id="IPR020568">
    <property type="entry name" value="Ribosomal_Su5_D2-typ_SF"/>
</dbReference>
<dbReference type="SUPFAM" id="SSF55874">
    <property type="entry name" value="ATPase domain of HSP90 chaperone/DNA topoisomerase II/histidine kinase"/>
    <property type="match status" value="1"/>
</dbReference>
<feature type="binding site" evidence="9">
    <location>
        <position position="43"/>
    </location>
    <ligand>
        <name>ATP</name>
        <dbReference type="ChEBI" id="CHEBI:30616"/>
    </ligand>
</feature>
<dbReference type="Gene3D" id="3.30.230.80">
    <property type="match status" value="1"/>
</dbReference>
<dbReference type="EMBL" id="VXPY01000114">
    <property type="protein sequence ID" value="MYD91785.1"/>
    <property type="molecule type" value="Genomic_DNA"/>
</dbReference>
<dbReference type="GO" id="GO:0005524">
    <property type="term" value="F:ATP binding"/>
    <property type="evidence" value="ECO:0007669"/>
    <property type="project" value="UniProtKB-UniRule"/>
</dbReference>
<dbReference type="FunFam" id="3.30.565.10:FF:000009">
    <property type="entry name" value="Molecular chaperone HtpG"/>
    <property type="match status" value="1"/>
</dbReference>
<protein>
    <recommendedName>
        <fullName evidence="8">Chaperone protein HtpG</fullName>
    </recommendedName>
    <alternativeName>
        <fullName evidence="8">Heat shock protein HtpG</fullName>
    </alternativeName>
    <alternativeName>
        <fullName evidence="8">High temperature protein G</fullName>
    </alternativeName>
</protein>
<comment type="subunit">
    <text evidence="8">Homodimer.</text>
</comment>
<dbReference type="InterPro" id="IPR003594">
    <property type="entry name" value="HATPase_dom"/>
</dbReference>
<feature type="binding site" evidence="9">
    <location>
        <position position="178"/>
    </location>
    <ligand>
        <name>ATP</name>
        <dbReference type="ChEBI" id="CHEBI:30616"/>
    </ligand>
</feature>
<dbReference type="InterPro" id="IPR036890">
    <property type="entry name" value="HATPase_C_sf"/>
</dbReference>
<keyword evidence="4 8" id="KW-0547">Nucleotide-binding</keyword>
<feature type="binding site" evidence="9">
    <location>
        <position position="90"/>
    </location>
    <ligand>
        <name>ATP</name>
        <dbReference type="ChEBI" id="CHEBI:30616"/>
    </ligand>
</feature>
<dbReference type="PIRSF" id="PIRSF002583">
    <property type="entry name" value="Hsp90"/>
    <property type="match status" value="1"/>
</dbReference>
<organism evidence="12">
    <name type="scientific">Caldilineaceae bacterium SB0662_bin_9</name>
    <dbReference type="NCBI Taxonomy" id="2605258"/>
    <lineage>
        <taxon>Bacteria</taxon>
        <taxon>Bacillati</taxon>
        <taxon>Chloroflexota</taxon>
        <taxon>Caldilineae</taxon>
        <taxon>Caldilineales</taxon>
        <taxon>Caldilineaceae</taxon>
    </lineage>
</organism>
<feature type="binding site" evidence="9">
    <location>
        <position position="98"/>
    </location>
    <ligand>
        <name>ATP</name>
        <dbReference type="ChEBI" id="CHEBI:30616"/>
    </ligand>
</feature>
<feature type="domain" description="Histidine kinase/HSP90-like ATPase" evidence="11">
    <location>
        <begin position="32"/>
        <end position="188"/>
    </location>
</feature>
<evidence type="ECO:0000259" key="11">
    <source>
        <dbReference type="SMART" id="SM00387"/>
    </source>
</evidence>
<dbReference type="GO" id="GO:0016887">
    <property type="term" value="F:ATP hydrolysis activity"/>
    <property type="evidence" value="ECO:0007669"/>
    <property type="project" value="InterPro"/>
</dbReference>
<dbReference type="PRINTS" id="PR00775">
    <property type="entry name" value="HEATSHOCK90"/>
</dbReference>
<dbReference type="InterPro" id="IPR001404">
    <property type="entry name" value="Hsp90_fam"/>
</dbReference>
<dbReference type="HAMAP" id="MF_00505">
    <property type="entry name" value="HSP90"/>
    <property type="match status" value="1"/>
</dbReference>
<feature type="compositionally biased region" description="Acidic residues" evidence="10">
    <location>
        <begin position="220"/>
        <end position="244"/>
    </location>
</feature>
<evidence type="ECO:0000256" key="9">
    <source>
        <dbReference type="PIRSR" id="PIRSR002583-1"/>
    </source>
</evidence>